<dbReference type="AlphaFoldDB" id="A0A7J9K782"/>
<evidence type="ECO:0000313" key="1">
    <source>
        <dbReference type="EMBL" id="MBA0842261.1"/>
    </source>
</evidence>
<name>A0A7J9K782_9ROSI</name>
<gene>
    <name evidence="1" type="ORF">Goarm_002099</name>
</gene>
<comment type="caution">
    <text evidence="1">The sequence shown here is derived from an EMBL/GenBank/DDBJ whole genome shotgun (WGS) entry which is preliminary data.</text>
</comment>
<dbReference type="EMBL" id="JABFAE010000012">
    <property type="protein sequence ID" value="MBA0842261.1"/>
    <property type="molecule type" value="Genomic_DNA"/>
</dbReference>
<protein>
    <submittedName>
        <fullName evidence="1">Uncharacterized protein</fullName>
    </submittedName>
</protein>
<keyword evidence="2" id="KW-1185">Reference proteome</keyword>
<accession>A0A7J9K782</accession>
<evidence type="ECO:0000313" key="2">
    <source>
        <dbReference type="Proteomes" id="UP000593575"/>
    </source>
</evidence>
<dbReference type="Proteomes" id="UP000593575">
    <property type="component" value="Unassembled WGS sequence"/>
</dbReference>
<reference evidence="1 2" key="1">
    <citation type="journal article" date="2019" name="Genome Biol. Evol.">
        <title>Insights into the evolution of the New World diploid cottons (Gossypium, subgenus Houzingenia) based on genome sequencing.</title>
        <authorList>
            <person name="Grover C.E."/>
            <person name="Arick M.A. 2nd"/>
            <person name="Thrash A."/>
            <person name="Conover J.L."/>
            <person name="Sanders W.S."/>
            <person name="Peterson D.G."/>
            <person name="Frelichowski J.E."/>
            <person name="Scheffler J.A."/>
            <person name="Scheffler B.E."/>
            <person name="Wendel J.F."/>
        </authorList>
    </citation>
    <scope>NUCLEOTIDE SEQUENCE [LARGE SCALE GENOMIC DNA]</scope>
    <source>
        <strain evidence="1">6</strain>
        <tissue evidence="1">Leaf</tissue>
    </source>
</reference>
<organism evidence="1 2">
    <name type="scientific">Gossypium armourianum</name>
    <dbReference type="NCBI Taxonomy" id="34283"/>
    <lineage>
        <taxon>Eukaryota</taxon>
        <taxon>Viridiplantae</taxon>
        <taxon>Streptophyta</taxon>
        <taxon>Embryophyta</taxon>
        <taxon>Tracheophyta</taxon>
        <taxon>Spermatophyta</taxon>
        <taxon>Magnoliopsida</taxon>
        <taxon>eudicotyledons</taxon>
        <taxon>Gunneridae</taxon>
        <taxon>Pentapetalae</taxon>
        <taxon>rosids</taxon>
        <taxon>malvids</taxon>
        <taxon>Malvales</taxon>
        <taxon>Malvaceae</taxon>
        <taxon>Malvoideae</taxon>
        <taxon>Gossypium</taxon>
    </lineage>
</organism>
<proteinExistence type="predicted"/>
<sequence>MLLGQSCTTMMVPSSVSSCQFLRYRNCSILCKFFFSANQILLAVAHEFHIILLQTLDLMDIEVHIATADSSVTFPPLC</sequence>